<name>A0A2R5FLG7_NOSCO</name>
<dbReference type="Gene3D" id="3.40.50.980">
    <property type="match status" value="4"/>
</dbReference>
<dbReference type="CDD" id="cd12116">
    <property type="entry name" value="A_NRPS_Ta1_like"/>
    <property type="match status" value="1"/>
</dbReference>
<dbReference type="PROSITE" id="PS00012">
    <property type="entry name" value="PHOSPHOPANTETHEINE"/>
    <property type="match status" value="2"/>
</dbReference>
<dbReference type="SUPFAM" id="SSF56801">
    <property type="entry name" value="Acetyl-CoA synthetase-like"/>
    <property type="match status" value="2"/>
</dbReference>
<dbReference type="Gene3D" id="2.30.38.10">
    <property type="entry name" value="Luciferase, Domain 3"/>
    <property type="match status" value="2"/>
</dbReference>
<comment type="cofactor">
    <cofactor evidence="1">
        <name>pantetheine 4'-phosphate</name>
        <dbReference type="ChEBI" id="CHEBI:47942"/>
    </cofactor>
</comment>
<dbReference type="RefSeq" id="WP_244919190.1">
    <property type="nucleotide sequence ID" value="NZ_BDUD01000001.1"/>
</dbReference>
<accession>A0A2R5FLG7</accession>
<gene>
    <name evidence="7" type="ORF">NIES4072_19620</name>
</gene>
<comment type="caution">
    <text evidence="7">The sequence shown here is derived from an EMBL/GenBank/DDBJ whole genome shotgun (WGS) entry which is preliminary data.</text>
</comment>
<sequence>MSVKNKNIQDFYPLSPMQQGILFHSLAAPKSGVYFEQFSLTLQGKLNITEFHRAWEYVVERHSILRTCFVWEGLKEPVQIVHRQVTLPWQEYDWQHLSSEEQQQKLELLWQSDRSRGFELTQPPLMCLTLVKLSDISYNFTWSHHHLLLDGWSVPLIFKEVFACYKAFCNAQDTHLEPIRPYRDYIVWLQQQNLSKAEAFWRQTLKGFTTPTQLSVNKAAIKLPAQTDASNEREVKLSVVTTAGLQSVAKQHQLTLNILVQGAWALLLSRYSGQEDVVFGAVTSGRPPTLAKVESMVGLLINTLPIRVQVSPEEFLLPWLQKIKEQLVEAREYEYTPLVKIQGWSEVPKDLSLFESIVVFENYPIDVSLRQSDLNFEIKDFHNFEKTNYPITLTVIPGEELLLKITCDDSVGVARRRHRFDTDTIIRMLGHLQTLLEGMITKTEQRLCELSLLTETERHQLLVEWNDTQVEYPQQQCIHELFEAQVEKTPDAVAVVFEDQKLTYGELNGKANQLAHHLRSLGVKPEVLVGICVERSLSMIIGLLGILKAGGAYIPLDPSYPQERLAFVLENAQASVLLTQASLVEAMPQHKAQVVCLDTHWHYIAQQSQENLFSEVTPDNLAYVIYTSGSTGRPKGVMIKHASTVAMLDWANKTFEMQAKKGVLASTSICFDLSVFEIFVPLCCGGKVLLIENALYLPALATSENVTLINTVPSVISQLLRTDGIPTSVQTVNIAGEPLHNQLVQELYRQENIQQVFNLYGPSEDTTYSTFAWIQKGTNNTPPIGRPIHNTQIYLLDKNYQPVPVGVPGMLYISGAGLARGYLNQPELTADKFIPNPYAKQPGERLYKTGDLARYLVDGEIEYIGRIDHQVKVRGFRIELAEIEAVINQHPAVQETVVVVGESEDSKRLVAYVVLQKEQTLTISQLRGFLESNLPSYMIPGAFVMLEALPVTPNGKVDRKALPIPQLTQISSSNIILPSTPIEDLLAGIWIEVLGIEKIGIDNNFFELGGHSLIATRVISRIRQVFKVELPLRYLFEKPTIAGLAKEIEKAIKVDSADEVTNIEQIVRSPELPLSYAQQRLWFLAQLEPNSSFYNMPAAVRLEGQLNVEALQQSFNEIISRHEVLRTNFQTIEGEAIAVIHEVMSLTLPIFDISELPLNQQEAEVKKQAFQEAQKPFDLNGDLLLRVKLLRLGQEEHIILLTMHHIVSDGWSIDILVRELATLYQAFCNGQPSPLPELPIQYVDFAAWQRQWLQKEVLKTQTSYWLKQLKNAPKVLELPTDYPRPAIQTFRGSTYSFNLSDKLSFALNKFSQQQGSTLFMTLLAAFQTLLWRYTGSEDIVVGSPIANRNRAEIEGLIGFFVNTLVLRTNFAGNPSFEELLKRVREVALGAYAHQDLPFELLVEELQPQRDLSHTPLFQVMFVLQNTPMSALELPGLTLSILESNSHTAKLDLTLYITETVDGLLGNLEYNTDLFKESFIQEMVAHLQTLLEGIVANSKQRLSELPLLTESERRQLMFEWNDTEVEYPQHLCIHQLFEAQVEKTPDAVAVVFEEEQLTYQELNSRANQLGHHLQALWVKPEVLVGICVERSLSMVIGLLAILKAGGAYIPLDPSYPQERLAFILEDAQISVLLTQSSLVETMPQHKAQVVCLDAHWHNIAQQSKKNLLSELTTDNLAYVIYTSGSTGKPKGVQIPHNALSNFLYSMRQTPGLTHEDTLLAVTTYSFDIAALELFLPIIVGGCLVIASREVASDGTQLSAKLIDSKATVMQATPATWQLLLAAGWSGNKQLKILCGGEALPGQLANQLLYRCASLWNMYGPTETTIWSAASQVESDSTIVPISGAIANTQLYILDQHSQLVPVGVAGELHIGGEGLARGYFNRPDLTAEKFIPNPFSKKAARLYKTGDLACYLPNGEIEYIGRIDQQVKIRGFRIELGEIEAVISQHPTVRETIAVVHNDLGDSQIIVAYLVPQIEQTLAISELRSFLESKLPSYMMPGAFVILEALPLTPNGKVDRKALSTLDTIRPEFEETFVAPQTLVEKQLAIIWMQVLGLEKIGINDNFFELGGHSLLATQITSRINKIFDVDLPLRQFFELPSIAKIAKIIESKKLSANSNILLERVSRETELPLSFAQNRLWFLHQLNPNSRIYNGSSAVLLQGSLNLTALELTINEIVQRHEILRTSFQISNGQPVQIITPILDIPLQIVDLQNLPDTEQKIEVERLRLADYQKPFDLTQPPLLRLTLLRLKTKEYILLVTMHHIISDAWSEGVFIRELSALYEAFSSGKPSPLTEMNIQYADFATWQRSWLQGEVLDTLLTYWEKQLGDNLPVLQLPKIRQTSELKSSQEKRQTLRVSKTLSQAIKKLSNSLGMTLFMTLLGAFNVLMYWYTGDKDIVVGTDIANRNRIETENLIGFFVNQLVLRSNLFGNPSFREYLQQVRKVCLEAYAHQDLPFEKLVSALNPKRDLNQTPLFQVKFLLQNAPIHPLELSDLTLTRLDDLENAIARFDLLLELTDTEQGIVGSLKYNKDLFDANSIARLLNSFETILSQIVVDPAIKLSEIEEIINKSDKEHQLNQEEKRKEKYQQKLSVIKRKAIDIVVTES</sequence>
<dbReference type="InterPro" id="IPR006162">
    <property type="entry name" value="Ppantetheine_attach_site"/>
</dbReference>
<dbReference type="GO" id="GO:0044550">
    <property type="term" value="P:secondary metabolite biosynthetic process"/>
    <property type="evidence" value="ECO:0007669"/>
    <property type="project" value="UniProtKB-ARBA"/>
</dbReference>
<dbReference type="Gene3D" id="3.30.300.30">
    <property type="match status" value="2"/>
</dbReference>
<dbReference type="PROSITE" id="PS50075">
    <property type="entry name" value="CARRIER"/>
    <property type="match status" value="2"/>
</dbReference>
<evidence type="ECO:0000256" key="2">
    <source>
        <dbReference type="ARBA" id="ARBA00006432"/>
    </source>
</evidence>
<dbReference type="PANTHER" id="PTHR45527:SF1">
    <property type="entry name" value="FATTY ACID SYNTHASE"/>
    <property type="match status" value="1"/>
</dbReference>
<dbReference type="GO" id="GO:0008610">
    <property type="term" value="P:lipid biosynthetic process"/>
    <property type="evidence" value="ECO:0007669"/>
    <property type="project" value="UniProtKB-ARBA"/>
</dbReference>
<evidence type="ECO:0000259" key="6">
    <source>
        <dbReference type="PROSITE" id="PS50075"/>
    </source>
</evidence>
<dbReference type="Proteomes" id="UP000245124">
    <property type="component" value="Unassembled WGS sequence"/>
</dbReference>
<dbReference type="FunFam" id="1.10.1200.10:FF:000005">
    <property type="entry name" value="Nonribosomal peptide synthetase 1"/>
    <property type="match status" value="2"/>
</dbReference>
<dbReference type="PROSITE" id="PS00455">
    <property type="entry name" value="AMP_BINDING"/>
    <property type="match status" value="2"/>
</dbReference>
<protein>
    <submittedName>
        <fullName evidence="7">Amino acid adenylation domain-containing protein</fullName>
    </submittedName>
</protein>
<evidence type="ECO:0000256" key="3">
    <source>
        <dbReference type="ARBA" id="ARBA00022450"/>
    </source>
</evidence>
<dbReference type="GO" id="GO:0043041">
    <property type="term" value="P:amino acid activation for nonribosomal peptide biosynthetic process"/>
    <property type="evidence" value="ECO:0007669"/>
    <property type="project" value="TreeGrafter"/>
</dbReference>
<dbReference type="CDD" id="cd12115">
    <property type="entry name" value="A_NRPS_Sfm_like"/>
    <property type="match status" value="1"/>
</dbReference>
<keyword evidence="8" id="KW-1185">Reference proteome</keyword>
<feature type="domain" description="Carrier" evidence="6">
    <location>
        <begin position="2034"/>
        <end position="2109"/>
    </location>
</feature>
<evidence type="ECO:0000313" key="7">
    <source>
        <dbReference type="EMBL" id="GBG18298.1"/>
    </source>
</evidence>
<dbReference type="FunFam" id="3.30.559.10:FF:000012">
    <property type="entry name" value="Non-ribosomal peptide synthetase"/>
    <property type="match status" value="3"/>
</dbReference>
<feature type="coiled-coil region" evidence="5">
    <location>
        <begin position="2566"/>
        <end position="2593"/>
    </location>
</feature>
<dbReference type="SUPFAM" id="SSF52777">
    <property type="entry name" value="CoA-dependent acyltransferases"/>
    <property type="match status" value="6"/>
</dbReference>
<dbReference type="Gene3D" id="1.10.1200.10">
    <property type="entry name" value="ACP-like"/>
    <property type="match status" value="2"/>
</dbReference>
<keyword evidence="3" id="KW-0596">Phosphopantetheine</keyword>
<dbReference type="FunFam" id="3.40.50.12780:FF:000012">
    <property type="entry name" value="Non-ribosomal peptide synthetase"/>
    <property type="match status" value="2"/>
</dbReference>
<dbReference type="SUPFAM" id="SSF47336">
    <property type="entry name" value="ACP-like"/>
    <property type="match status" value="2"/>
</dbReference>
<reference evidence="7 8" key="1">
    <citation type="submission" date="2017-06" db="EMBL/GenBank/DDBJ databases">
        <title>Genome sequencing of cyanobaciteial culture collection at National Institute for Environmental Studies (NIES).</title>
        <authorList>
            <person name="Hirose Y."/>
            <person name="Shimura Y."/>
            <person name="Fujisawa T."/>
            <person name="Nakamura Y."/>
            <person name="Kawachi M."/>
        </authorList>
    </citation>
    <scope>NUCLEOTIDE SEQUENCE [LARGE SCALE GENOMIC DNA]</scope>
    <source>
        <strain evidence="7 8">NIES-4072</strain>
    </source>
</reference>
<dbReference type="InterPro" id="IPR020845">
    <property type="entry name" value="AMP-binding_CS"/>
</dbReference>
<dbReference type="InterPro" id="IPR001242">
    <property type="entry name" value="Condensation_dom"/>
</dbReference>
<organism evidence="7 8">
    <name type="scientific">Nostoc commune NIES-4072</name>
    <dbReference type="NCBI Taxonomy" id="2005467"/>
    <lineage>
        <taxon>Bacteria</taxon>
        <taxon>Bacillati</taxon>
        <taxon>Cyanobacteriota</taxon>
        <taxon>Cyanophyceae</taxon>
        <taxon>Nostocales</taxon>
        <taxon>Nostocaceae</taxon>
        <taxon>Nostoc</taxon>
    </lineage>
</organism>
<comment type="similarity">
    <text evidence="2">Belongs to the ATP-dependent AMP-binding enzyme family.</text>
</comment>
<proteinExistence type="inferred from homology"/>
<evidence type="ECO:0000313" key="8">
    <source>
        <dbReference type="Proteomes" id="UP000245124"/>
    </source>
</evidence>
<dbReference type="Pfam" id="PF13193">
    <property type="entry name" value="AMP-binding_C"/>
    <property type="match status" value="2"/>
</dbReference>
<evidence type="ECO:0000256" key="4">
    <source>
        <dbReference type="ARBA" id="ARBA00022553"/>
    </source>
</evidence>
<dbReference type="FunFam" id="3.30.300.30:FF:000010">
    <property type="entry name" value="Enterobactin synthetase component F"/>
    <property type="match status" value="2"/>
</dbReference>
<dbReference type="NCBIfam" id="TIGR01733">
    <property type="entry name" value="AA-adenyl-dom"/>
    <property type="match status" value="2"/>
</dbReference>
<dbReference type="GO" id="GO:0031177">
    <property type="term" value="F:phosphopantetheine binding"/>
    <property type="evidence" value="ECO:0007669"/>
    <property type="project" value="InterPro"/>
</dbReference>
<dbReference type="Pfam" id="PF00501">
    <property type="entry name" value="AMP-binding"/>
    <property type="match status" value="2"/>
</dbReference>
<dbReference type="EMBL" id="BDUD01000001">
    <property type="protein sequence ID" value="GBG18298.1"/>
    <property type="molecule type" value="Genomic_DNA"/>
</dbReference>
<evidence type="ECO:0000256" key="5">
    <source>
        <dbReference type="SAM" id="Coils"/>
    </source>
</evidence>
<dbReference type="FunFam" id="2.30.38.10:FF:000001">
    <property type="entry name" value="Non-ribosomal peptide synthetase PvdI"/>
    <property type="match status" value="2"/>
</dbReference>
<dbReference type="SMART" id="SM00823">
    <property type="entry name" value="PKS_PP"/>
    <property type="match status" value="2"/>
</dbReference>
<dbReference type="Gene3D" id="3.30.559.10">
    <property type="entry name" value="Chloramphenicol acetyltransferase-like domain"/>
    <property type="match status" value="3"/>
</dbReference>
<dbReference type="PANTHER" id="PTHR45527">
    <property type="entry name" value="NONRIBOSOMAL PEPTIDE SYNTHETASE"/>
    <property type="match status" value="1"/>
</dbReference>
<dbReference type="InterPro" id="IPR025110">
    <property type="entry name" value="AMP-bd_C"/>
</dbReference>
<dbReference type="CDD" id="cd19543">
    <property type="entry name" value="DCL_NRPS"/>
    <property type="match status" value="1"/>
</dbReference>
<dbReference type="InterPro" id="IPR000873">
    <property type="entry name" value="AMP-dep_synth/lig_dom"/>
</dbReference>
<keyword evidence="5" id="KW-0175">Coiled coil</keyword>
<dbReference type="InterPro" id="IPR009081">
    <property type="entry name" value="PP-bd_ACP"/>
</dbReference>
<dbReference type="InterPro" id="IPR045851">
    <property type="entry name" value="AMP-bd_C_sf"/>
</dbReference>
<dbReference type="GO" id="GO:0005829">
    <property type="term" value="C:cytosol"/>
    <property type="evidence" value="ECO:0007669"/>
    <property type="project" value="TreeGrafter"/>
</dbReference>
<dbReference type="InterPro" id="IPR036736">
    <property type="entry name" value="ACP-like_sf"/>
</dbReference>
<dbReference type="Pfam" id="PF00550">
    <property type="entry name" value="PP-binding"/>
    <property type="match status" value="2"/>
</dbReference>
<dbReference type="InterPro" id="IPR010071">
    <property type="entry name" value="AA_adenyl_dom"/>
</dbReference>
<dbReference type="Gene3D" id="3.30.559.30">
    <property type="entry name" value="Nonribosomal peptide synthetase, condensation domain"/>
    <property type="match status" value="3"/>
</dbReference>
<dbReference type="FunFam" id="3.30.559.30:FF:000001">
    <property type="entry name" value="Non-ribosomal peptide synthetase"/>
    <property type="match status" value="1"/>
</dbReference>
<dbReference type="FunFam" id="3.40.50.980:FF:000001">
    <property type="entry name" value="Non-ribosomal peptide synthetase"/>
    <property type="match status" value="2"/>
</dbReference>
<dbReference type="GO" id="GO:0003824">
    <property type="term" value="F:catalytic activity"/>
    <property type="evidence" value="ECO:0007669"/>
    <property type="project" value="InterPro"/>
</dbReference>
<dbReference type="InterPro" id="IPR023213">
    <property type="entry name" value="CAT-like_dom_sf"/>
</dbReference>
<dbReference type="InterPro" id="IPR020806">
    <property type="entry name" value="PKS_PP-bd"/>
</dbReference>
<dbReference type="Pfam" id="PF00668">
    <property type="entry name" value="Condensation"/>
    <property type="match status" value="3"/>
</dbReference>
<dbReference type="NCBIfam" id="NF003417">
    <property type="entry name" value="PRK04813.1"/>
    <property type="match status" value="2"/>
</dbReference>
<evidence type="ECO:0000256" key="1">
    <source>
        <dbReference type="ARBA" id="ARBA00001957"/>
    </source>
</evidence>
<dbReference type="CDD" id="cd19531">
    <property type="entry name" value="LCL_NRPS-like"/>
    <property type="match status" value="2"/>
</dbReference>
<keyword evidence="4" id="KW-0597">Phosphoprotein</keyword>
<feature type="domain" description="Carrier" evidence="6">
    <location>
        <begin position="977"/>
        <end position="1052"/>
    </location>
</feature>